<dbReference type="EMBL" id="CAJNOE010000495">
    <property type="protein sequence ID" value="CAF1243983.1"/>
    <property type="molecule type" value="Genomic_DNA"/>
</dbReference>
<dbReference type="InterPro" id="IPR008906">
    <property type="entry name" value="HATC_C_dom"/>
</dbReference>
<dbReference type="SUPFAM" id="SSF53098">
    <property type="entry name" value="Ribonuclease H-like"/>
    <property type="match status" value="1"/>
</dbReference>
<evidence type="ECO:0000313" key="3">
    <source>
        <dbReference type="Proteomes" id="UP000663860"/>
    </source>
</evidence>
<proteinExistence type="predicted"/>
<accession>A0A814ZJ34</accession>
<comment type="caution">
    <text evidence="2">The sequence shown here is derived from an EMBL/GenBank/DDBJ whole genome shotgun (WGS) entry which is preliminary data.</text>
</comment>
<dbReference type="Pfam" id="PF05699">
    <property type="entry name" value="Dimer_Tnp_hAT"/>
    <property type="match status" value="1"/>
</dbReference>
<dbReference type="PANTHER" id="PTHR23272:SF184">
    <property type="entry name" value="OS03G0311250 PROTEIN"/>
    <property type="match status" value="1"/>
</dbReference>
<dbReference type="Proteomes" id="UP000663860">
    <property type="component" value="Unassembled WGS sequence"/>
</dbReference>
<organism evidence="2 3">
    <name type="scientific">Adineta steineri</name>
    <dbReference type="NCBI Taxonomy" id="433720"/>
    <lineage>
        <taxon>Eukaryota</taxon>
        <taxon>Metazoa</taxon>
        <taxon>Spiralia</taxon>
        <taxon>Gnathifera</taxon>
        <taxon>Rotifera</taxon>
        <taxon>Eurotatoria</taxon>
        <taxon>Bdelloidea</taxon>
        <taxon>Adinetida</taxon>
        <taxon>Adinetidae</taxon>
        <taxon>Adineta</taxon>
    </lineage>
</organism>
<protein>
    <recommendedName>
        <fullName evidence="1">HAT C-terminal dimerisation domain-containing protein</fullName>
    </recommendedName>
</protein>
<dbReference type="InterPro" id="IPR012337">
    <property type="entry name" value="RNaseH-like_sf"/>
</dbReference>
<sequence>MKTTLISVLYNGNLRKYICQTGGIQDKLPKSIKSNSGTRPWRSYFKVHDSLNASFTTLNQILSARNEQHRIYYINLVLLVDIVNLMEKFSLIFDHLEFSNCPTLQNVVPSYYKMISYCQINAALHDKQIINTLKCEILNTLNDKYWSSITMLHWIGTYLEPTFKSLTFINDKKQRAMRFKEIQNGLHVLANDILSNYDDNQQILATSTDPVSLSSPPQKKLKNDPFADIRQQAPANSSSTSLKTTLELLNIELDGQLRLYNNMTLNDNFEYDNNPLLFWKQQHNHLPLLAKIARSVFVIQASSSESERHFSLAGRIVTEQRSNLDSDCVEALVVLKEAYLNNLWPKEE</sequence>
<evidence type="ECO:0000259" key="1">
    <source>
        <dbReference type="Pfam" id="PF05699"/>
    </source>
</evidence>
<dbReference type="AlphaFoldDB" id="A0A814ZJ34"/>
<dbReference type="GO" id="GO:0046983">
    <property type="term" value="F:protein dimerization activity"/>
    <property type="evidence" value="ECO:0007669"/>
    <property type="project" value="InterPro"/>
</dbReference>
<feature type="domain" description="HAT C-terminal dimerisation" evidence="1">
    <location>
        <begin position="271"/>
        <end position="337"/>
    </location>
</feature>
<dbReference type="PANTHER" id="PTHR23272">
    <property type="entry name" value="BED FINGER-RELATED"/>
    <property type="match status" value="1"/>
</dbReference>
<reference evidence="2" key="1">
    <citation type="submission" date="2021-02" db="EMBL/GenBank/DDBJ databases">
        <authorList>
            <person name="Nowell W R."/>
        </authorList>
    </citation>
    <scope>NUCLEOTIDE SEQUENCE</scope>
</reference>
<name>A0A814ZJ34_9BILA</name>
<gene>
    <name evidence="2" type="ORF">IZO911_LOCUS30960</name>
</gene>
<evidence type="ECO:0000313" key="2">
    <source>
        <dbReference type="EMBL" id="CAF1243983.1"/>
    </source>
</evidence>